<dbReference type="RefSeq" id="WP_031787834.1">
    <property type="nucleotide sequence ID" value="NZ_AP018562.1"/>
</dbReference>
<dbReference type="Gene3D" id="2.40.128.570">
    <property type="entry name" value="Protein of unknown function DUF4909"/>
    <property type="match status" value="1"/>
</dbReference>
<proteinExistence type="predicted"/>
<keyword evidence="2" id="KW-1185">Reference proteome</keyword>
<dbReference type="AlphaFoldDB" id="A0A7U7JVC0"/>
<keyword evidence="1" id="KW-0449">Lipoprotein</keyword>
<dbReference type="Pfam" id="PF16253">
    <property type="entry name" value="DUF4909"/>
    <property type="match status" value="1"/>
</dbReference>
<accession>A0A7U7JVC0</accession>
<evidence type="ECO:0000313" key="1">
    <source>
        <dbReference type="EMBL" id="CRI29290.1"/>
    </source>
</evidence>
<sequence length="159" mass="18612">MKKYLNHKWMKVFLILGVVIILSSCGTNNKIEGQHFEIQQHNKNIGSVYFSPDYAQVKGLEKGTAKYFINKVGSKRYLFIEYIPNEILSCKPEFWETQKYKKEKNTYYIYIIENLDDEVFHLSALQNNDQKSINDVDDLASIAKSPHQNDRITLKIKKS</sequence>
<name>A0A7U7JVC0_9STAP</name>
<dbReference type="PROSITE" id="PS51257">
    <property type="entry name" value="PROKAR_LIPOPROTEIN"/>
    <property type="match status" value="1"/>
</dbReference>
<reference evidence="1 2" key="1">
    <citation type="submission" date="2015-04" db="EMBL/GenBank/DDBJ databases">
        <authorList>
            <person name="Cao L."/>
            <person name="Gao C.H."/>
        </authorList>
    </citation>
    <scope>NUCLEOTIDE SEQUENCE [LARGE SCALE GENOMIC DNA]</scope>
    <source>
        <strain evidence="1 2">SH3</strain>
    </source>
</reference>
<evidence type="ECO:0000313" key="2">
    <source>
        <dbReference type="Proteomes" id="UP000236509"/>
    </source>
</evidence>
<dbReference type="Proteomes" id="UP000236509">
    <property type="component" value="Unassembled WGS sequence"/>
</dbReference>
<comment type="caution">
    <text evidence="1">The sequence shown here is derived from an EMBL/GenBank/DDBJ whole genome shotgun (WGS) entry which is preliminary data.</text>
</comment>
<dbReference type="InterPro" id="IPR032590">
    <property type="entry name" value="DUF4909"/>
</dbReference>
<protein>
    <submittedName>
        <fullName evidence="1">Putative lipoprotein</fullName>
    </submittedName>
</protein>
<gene>
    <name evidence="1" type="ORF">BN1326_90032</name>
</gene>
<organism evidence="1 2">
    <name type="scientific">Staphylococcus argenteus</name>
    <dbReference type="NCBI Taxonomy" id="985002"/>
    <lineage>
        <taxon>Bacteria</taxon>
        <taxon>Bacillati</taxon>
        <taxon>Bacillota</taxon>
        <taxon>Bacilli</taxon>
        <taxon>Bacillales</taxon>
        <taxon>Staphylococcaceae</taxon>
        <taxon>Staphylococcus</taxon>
    </lineage>
</organism>
<dbReference type="EMBL" id="CVOU01000021">
    <property type="protein sequence ID" value="CRI29290.1"/>
    <property type="molecule type" value="Genomic_DNA"/>
</dbReference>